<accession>D1W974</accession>
<organism evidence="1 2">
    <name type="scientific">Hoylesella buccalis ATCC 35310</name>
    <dbReference type="NCBI Taxonomy" id="679190"/>
    <lineage>
        <taxon>Bacteria</taxon>
        <taxon>Pseudomonadati</taxon>
        <taxon>Bacteroidota</taxon>
        <taxon>Bacteroidia</taxon>
        <taxon>Bacteroidales</taxon>
        <taxon>Prevotellaceae</taxon>
        <taxon>Hoylesella</taxon>
    </lineage>
</organism>
<gene>
    <name evidence="1" type="ORF">HMPREF0650_2205</name>
</gene>
<sequence>MENHVIVYLKELCQEKISLFKQEVSSSPMIIFEQMDEIEALNTVQPDSIAFYTRAANALTNIPQIRN</sequence>
<evidence type="ECO:0000313" key="2">
    <source>
        <dbReference type="Proteomes" id="UP000005283"/>
    </source>
</evidence>
<dbReference type="EMBL" id="ADEG01000112">
    <property type="protein sequence ID" value="EFA90900.1"/>
    <property type="molecule type" value="Genomic_DNA"/>
</dbReference>
<protein>
    <submittedName>
        <fullName evidence="1">Uncharacterized protein</fullName>
    </submittedName>
</protein>
<dbReference type="AlphaFoldDB" id="D1W974"/>
<dbReference type="Proteomes" id="UP000005283">
    <property type="component" value="Unassembled WGS sequence"/>
</dbReference>
<keyword evidence="2" id="KW-1185">Reference proteome</keyword>
<evidence type="ECO:0000313" key="1">
    <source>
        <dbReference type="EMBL" id="EFA90900.1"/>
    </source>
</evidence>
<comment type="caution">
    <text evidence="1">The sequence shown here is derived from an EMBL/GenBank/DDBJ whole genome shotgun (WGS) entry which is preliminary data.</text>
</comment>
<reference evidence="1 2" key="1">
    <citation type="submission" date="2009-12" db="EMBL/GenBank/DDBJ databases">
        <title>Genome Sequence of Prevotella buccalis ATCC 35310.</title>
        <authorList>
            <person name="Durkin A.S."/>
            <person name="Madupu R."/>
            <person name="Torralba M."/>
            <person name="Methe B."/>
            <person name="Sutton G."/>
            <person name="Strausberg R.L."/>
            <person name="Nelson K.E."/>
        </authorList>
    </citation>
    <scope>NUCLEOTIDE SEQUENCE [LARGE SCALE GENOMIC DNA]</scope>
    <source>
        <strain evidence="1 2">ATCC 35310</strain>
    </source>
</reference>
<name>D1W974_9BACT</name>
<proteinExistence type="predicted"/>